<reference evidence="1 2" key="1">
    <citation type="journal article" date="2022" name="Hortic Res">
        <title>A haplotype resolved chromosomal level avocado genome allows analysis of novel avocado genes.</title>
        <authorList>
            <person name="Nath O."/>
            <person name="Fletcher S.J."/>
            <person name="Hayward A."/>
            <person name="Shaw L.M."/>
            <person name="Masouleh A.K."/>
            <person name="Furtado A."/>
            <person name="Henry R.J."/>
            <person name="Mitter N."/>
        </authorList>
    </citation>
    <scope>NUCLEOTIDE SEQUENCE [LARGE SCALE GENOMIC DNA]</scope>
    <source>
        <strain evidence="2">cv. Hass</strain>
    </source>
</reference>
<dbReference type="EMBL" id="CM056814">
    <property type="protein sequence ID" value="KAJ8626319.1"/>
    <property type="molecule type" value="Genomic_DNA"/>
</dbReference>
<gene>
    <name evidence="1" type="ORF">MRB53_019626</name>
</gene>
<comment type="caution">
    <text evidence="1">The sequence shown here is derived from an EMBL/GenBank/DDBJ whole genome shotgun (WGS) entry which is preliminary data.</text>
</comment>
<name>A0ACC2KYL2_PERAE</name>
<protein>
    <submittedName>
        <fullName evidence="1">Uncharacterized protein</fullName>
    </submittedName>
</protein>
<sequence length="240" mass="27235">MSNLRASSSKHGMLEPKPQRWLRGGGHGVGIGKKGGDLWRVRCEDWSCGIPPPQYPLSTKETINLFYSSINDTPLEQLEVHLDRVLTDDCEFNDLVFYIPFQGKEGVIKFFKQLKDAMGKNVKLITESITEGEGYSATVTWHLAWDGHRLPFTSGCYIFQCEKNGEKLFIKSIRGLEELPLKPGEYSMKLLKTAVSLFDQYPIPAERILEFLSKDGSGKQEEGLISMIFHLLSKDHQGWH</sequence>
<evidence type="ECO:0000313" key="2">
    <source>
        <dbReference type="Proteomes" id="UP001234297"/>
    </source>
</evidence>
<evidence type="ECO:0000313" key="1">
    <source>
        <dbReference type="EMBL" id="KAJ8626319.1"/>
    </source>
</evidence>
<keyword evidence="2" id="KW-1185">Reference proteome</keyword>
<accession>A0ACC2KYL2</accession>
<organism evidence="1 2">
    <name type="scientific">Persea americana</name>
    <name type="common">Avocado</name>
    <dbReference type="NCBI Taxonomy" id="3435"/>
    <lineage>
        <taxon>Eukaryota</taxon>
        <taxon>Viridiplantae</taxon>
        <taxon>Streptophyta</taxon>
        <taxon>Embryophyta</taxon>
        <taxon>Tracheophyta</taxon>
        <taxon>Spermatophyta</taxon>
        <taxon>Magnoliopsida</taxon>
        <taxon>Magnoliidae</taxon>
        <taxon>Laurales</taxon>
        <taxon>Lauraceae</taxon>
        <taxon>Persea</taxon>
    </lineage>
</organism>
<proteinExistence type="predicted"/>
<dbReference type="Proteomes" id="UP001234297">
    <property type="component" value="Chromosome 6"/>
</dbReference>